<evidence type="ECO:0000256" key="1">
    <source>
        <dbReference type="ARBA" id="ARBA00004370"/>
    </source>
</evidence>
<accession>A0AAN8UJ49</accession>
<dbReference type="Gene3D" id="3.30.40.10">
    <property type="entry name" value="Zinc/RING finger domain, C3HC4 (zinc finger)"/>
    <property type="match status" value="1"/>
</dbReference>
<keyword evidence="3 6" id="KW-0863">Zinc-finger</keyword>
<dbReference type="Pfam" id="PF13639">
    <property type="entry name" value="zf-RING_2"/>
    <property type="match status" value="1"/>
</dbReference>
<sequence>MVIVSNFCLSSSRLEPSFSQPQPHQSTYVPYNLRPSSVRNHFVITFIVRSNHCYTSSISSNPDWVHQEIKIHKVQVSRFQVGDSFRWSLRETLHQLLFKFAERHYNQLDRILNQILDYASSIQSQESNVGRSSLGFCAQIDEIRYFVCQEQVSSSTHFMALIEDFRNGGGGSFDGVSEFEKPWMKNVLKDAKIEEDCEINCSICLEDVQVGKIGTSIPCTHMFHRPCIVKWLCKNQSCPLCRTKLTLEVICCPFVAPALLVKAGNNVSIVLRQTSLTSFGLM</sequence>
<keyword evidence="9" id="KW-1185">Reference proteome</keyword>
<dbReference type="Proteomes" id="UP001370490">
    <property type="component" value="Unassembled WGS sequence"/>
</dbReference>
<evidence type="ECO:0000256" key="3">
    <source>
        <dbReference type="ARBA" id="ARBA00022771"/>
    </source>
</evidence>
<name>A0AAN8UJ49_9MAGN</name>
<dbReference type="InterPro" id="IPR013083">
    <property type="entry name" value="Znf_RING/FYVE/PHD"/>
</dbReference>
<evidence type="ECO:0000256" key="2">
    <source>
        <dbReference type="ARBA" id="ARBA00022723"/>
    </source>
</evidence>
<evidence type="ECO:0000313" key="9">
    <source>
        <dbReference type="Proteomes" id="UP001370490"/>
    </source>
</evidence>
<comment type="caution">
    <text evidence="8">The sequence shown here is derived from an EMBL/GenBank/DDBJ whole genome shotgun (WGS) entry which is preliminary data.</text>
</comment>
<evidence type="ECO:0000256" key="6">
    <source>
        <dbReference type="PROSITE-ProRule" id="PRU00175"/>
    </source>
</evidence>
<comment type="subcellular location">
    <subcellularLocation>
        <location evidence="1">Membrane</location>
    </subcellularLocation>
</comment>
<evidence type="ECO:0000256" key="4">
    <source>
        <dbReference type="ARBA" id="ARBA00022833"/>
    </source>
</evidence>
<evidence type="ECO:0000256" key="5">
    <source>
        <dbReference type="ARBA" id="ARBA00023136"/>
    </source>
</evidence>
<dbReference type="AlphaFoldDB" id="A0AAN8UJ49"/>
<feature type="domain" description="RING-type" evidence="7">
    <location>
        <begin position="201"/>
        <end position="242"/>
    </location>
</feature>
<evidence type="ECO:0000259" key="7">
    <source>
        <dbReference type="PROSITE" id="PS50089"/>
    </source>
</evidence>
<dbReference type="SMART" id="SM00184">
    <property type="entry name" value="RING"/>
    <property type="match status" value="1"/>
</dbReference>
<keyword evidence="2" id="KW-0479">Metal-binding</keyword>
<dbReference type="PANTHER" id="PTHR46151:SF18">
    <property type="entry name" value="NEP1-INTERACTING PROTEIN-LIKE 2"/>
    <property type="match status" value="1"/>
</dbReference>
<keyword evidence="4" id="KW-0862">Zinc</keyword>
<dbReference type="GO" id="GO:0008270">
    <property type="term" value="F:zinc ion binding"/>
    <property type="evidence" value="ECO:0007669"/>
    <property type="project" value="UniProtKB-KW"/>
</dbReference>
<keyword evidence="5" id="KW-0472">Membrane</keyword>
<organism evidence="8 9">
    <name type="scientific">Dillenia turbinata</name>
    <dbReference type="NCBI Taxonomy" id="194707"/>
    <lineage>
        <taxon>Eukaryota</taxon>
        <taxon>Viridiplantae</taxon>
        <taxon>Streptophyta</taxon>
        <taxon>Embryophyta</taxon>
        <taxon>Tracheophyta</taxon>
        <taxon>Spermatophyta</taxon>
        <taxon>Magnoliopsida</taxon>
        <taxon>eudicotyledons</taxon>
        <taxon>Gunneridae</taxon>
        <taxon>Pentapetalae</taxon>
        <taxon>Dilleniales</taxon>
        <taxon>Dilleniaceae</taxon>
        <taxon>Dillenia</taxon>
    </lineage>
</organism>
<proteinExistence type="predicted"/>
<dbReference type="InterPro" id="IPR001841">
    <property type="entry name" value="Znf_RING"/>
</dbReference>
<dbReference type="EMBL" id="JBAMMX010000028">
    <property type="protein sequence ID" value="KAK6911422.1"/>
    <property type="molecule type" value="Genomic_DNA"/>
</dbReference>
<gene>
    <name evidence="8" type="ORF">RJ641_023515</name>
</gene>
<dbReference type="PROSITE" id="PS50089">
    <property type="entry name" value="ZF_RING_2"/>
    <property type="match status" value="1"/>
</dbReference>
<dbReference type="GO" id="GO:0016020">
    <property type="term" value="C:membrane"/>
    <property type="evidence" value="ECO:0007669"/>
    <property type="project" value="UniProtKB-SubCell"/>
</dbReference>
<reference evidence="8 9" key="1">
    <citation type="submission" date="2023-12" db="EMBL/GenBank/DDBJ databases">
        <title>A high-quality genome assembly for Dillenia turbinata (Dilleniales).</title>
        <authorList>
            <person name="Chanderbali A."/>
        </authorList>
    </citation>
    <scope>NUCLEOTIDE SEQUENCE [LARGE SCALE GENOMIC DNA]</scope>
    <source>
        <strain evidence="8">LSX21</strain>
        <tissue evidence="8">Leaf</tissue>
    </source>
</reference>
<protein>
    <submittedName>
        <fullName evidence="8">Zinc finger, RING-type</fullName>
    </submittedName>
</protein>
<dbReference type="SUPFAM" id="SSF57850">
    <property type="entry name" value="RING/U-box"/>
    <property type="match status" value="1"/>
</dbReference>
<dbReference type="PANTHER" id="PTHR46151">
    <property type="entry name" value="NEP1-INTERACTING PROTEIN-LIKE 2"/>
    <property type="match status" value="1"/>
</dbReference>
<evidence type="ECO:0000313" key="8">
    <source>
        <dbReference type="EMBL" id="KAK6911422.1"/>
    </source>
</evidence>